<protein>
    <submittedName>
        <fullName evidence="1">Uncharacterized protein</fullName>
    </submittedName>
</protein>
<gene>
    <name evidence="1" type="ORF">E2488_00370</name>
</gene>
<dbReference type="Proteomes" id="UP000298517">
    <property type="component" value="Unassembled WGS sequence"/>
</dbReference>
<dbReference type="AlphaFoldDB" id="A0A4Y8AV39"/>
<dbReference type="EMBL" id="SNQI01000001">
    <property type="protein sequence ID" value="TEW76339.1"/>
    <property type="molecule type" value="Genomic_DNA"/>
</dbReference>
<keyword evidence="2" id="KW-1185">Reference proteome</keyword>
<evidence type="ECO:0000313" key="1">
    <source>
        <dbReference type="EMBL" id="TEW76339.1"/>
    </source>
</evidence>
<organism evidence="1 2">
    <name type="scientific">Gramella jeungdoensis</name>
    <dbReference type="NCBI Taxonomy" id="708091"/>
    <lineage>
        <taxon>Bacteria</taxon>
        <taxon>Pseudomonadati</taxon>
        <taxon>Bacteroidota</taxon>
        <taxon>Flavobacteriia</taxon>
        <taxon>Flavobacteriales</taxon>
        <taxon>Flavobacteriaceae</taxon>
        <taxon>Christiangramia</taxon>
    </lineage>
</organism>
<comment type="caution">
    <text evidence="1">The sequence shown here is derived from an EMBL/GenBank/DDBJ whole genome shotgun (WGS) entry which is preliminary data.</text>
</comment>
<dbReference type="RefSeq" id="WP_134246354.1">
    <property type="nucleotide sequence ID" value="NZ_SNQI01000001.1"/>
</dbReference>
<evidence type="ECO:0000313" key="2">
    <source>
        <dbReference type="Proteomes" id="UP000298517"/>
    </source>
</evidence>
<name>A0A4Y8AV39_9FLAO</name>
<proteinExistence type="predicted"/>
<accession>A0A4Y8AV39</accession>
<reference evidence="1 2" key="1">
    <citation type="journal article" date="2011" name="J. Microbiol.">
        <title>Gramella jeungdoensis sp. nov., isolated from a solar saltern in Korea.</title>
        <authorList>
            <person name="Joung Y."/>
            <person name="Kim H."/>
            <person name="Jang T."/>
            <person name="Ahn T.S."/>
            <person name="Joh K."/>
        </authorList>
    </citation>
    <scope>NUCLEOTIDE SEQUENCE [LARGE SCALE GENOMIC DNA]</scope>
    <source>
        <strain evidence="1 2">KCTC 23123</strain>
    </source>
</reference>
<sequence length="134" mass="16044">MATNLNFSNKNKDDFVGKLENWVSYLTFFKTEIDFLKKIINTYPFSTNARNLFENIQIYSKKLDDFNFNRLLILKKLTLVNQEIKKNKKEKIHKKDSHLTNEFNLLEDEILTFIKSYNNLKNTVYNYVYALLPT</sequence>